<dbReference type="InterPro" id="IPR008258">
    <property type="entry name" value="Transglycosylase_SLT_dom_1"/>
</dbReference>
<evidence type="ECO:0000313" key="4">
    <source>
        <dbReference type="Proteomes" id="UP001326613"/>
    </source>
</evidence>
<proteinExistence type="inferred from homology"/>
<dbReference type="EMBL" id="CP112932">
    <property type="protein sequence ID" value="WPY00412.1"/>
    <property type="molecule type" value="Genomic_DNA"/>
</dbReference>
<comment type="similarity">
    <text evidence="1">Belongs to the virb1 family.</text>
</comment>
<name>A0ABZ0UUV6_9RICK</name>
<evidence type="ECO:0000313" key="3">
    <source>
        <dbReference type="EMBL" id="WPY00412.1"/>
    </source>
</evidence>
<dbReference type="InterPro" id="IPR023346">
    <property type="entry name" value="Lysozyme-like_dom_sf"/>
</dbReference>
<evidence type="ECO:0000259" key="2">
    <source>
        <dbReference type="Pfam" id="PF01464"/>
    </source>
</evidence>
<organism evidence="3 4">
    <name type="scientific">Candidatus Trichorickettsia mobilis</name>
    <dbReference type="NCBI Taxonomy" id="1346319"/>
    <lineage>
        <taxon>Bacteria</taxon>
        <taxon>Pseudomonadati</taxon>
        <taxon>Pseudomonadota</taxon>
        <taxon>Alphaproteobacteria</taxon>
        <taxon>Rickettsiales</taxon>
        <taxon>Rickettsiaceae</taxon>
        <taxon>Rickettsieae</taxon>
        <taxon>Candidatus Trichorickettsia</taxon>
    </lineage>
</organism>
<dbReference type="SUPFAM" id="SSF53955">
    <property type="entry name" value="Lysozyme-like"/>
    <property type="match status" value="1"/>
</dbReference>
<dbReference type="Proteomes" id="UP001326613">
    <property type="component" value="Chromosome"/>
</dbReference>
<dbReference type="Pfam" id="PF01464">
    <property type="entry name" value="SLT"/>
    <property type="match status" value="1"/>
</dbReference>
<dbReference type="CDD" id="cd13400">
    <property type="entry name" value="LT_IagB-like"/>
    <property type="match status" value="1"/>
</dbReference>
<evidence type="ECO:0000256" key="1">
    <source>
        <dbReference type="ARBA" id="ARBA00009387"/>
    </source>
</evidence>
<gene>
    <name evidence="3" type="ORF">Trichorick_00286</name>
</gene>
<reference evidence="3 4" key="1">
    <citation type="submission" date="2022-10" db="EMBL/GenBank/DDBJ databases">
        <title>Host association and intracellularity evolved multiple times independently in the Rickettsiales.</title>
        <authorList>
            <person name="Castelli M."/>
            <person name="Nardi T."/>
            <person name="Gammuto L."/>
            <person name="Bellinzona G."/>
            <person name="Sabaneyeva E."/>
            <person name="Potekhin A."/>
            <person name="Serra V."/>
            <person name="Petroni G."/>
            <person name="Sassera D."/>
        </authorList>
    </citation>
    <scope>NUCLEOTIDE SEQUENCE [LARGE SCALE GENOMIC DNA]</scope>
    <source>
        <strain evidence="3 4">Kr 154-4</strain>
    </source>
</reference>
<accession>A0ABZ0UUV6</accession>
<sequence>MTLLRLFLSFTLWCFPYQALAILDREMAESLKCSRLFSYFERKHRIPLDTLHSISLQESGKTHSKHNIKIVWPWTVNVEGQGYFFDNKREAVLFVKQQLLTGKTSIDIGCMQINLKHHPDAFKSIEHAFDPVSNITYGAEFLKRKYDQLGNWLQAIAHYHSATHELGSKYKESVVKIANNMNEYKYSLKAYSYPHYYNRHSQPVSKTSYQKFVTKPEKTYVSTPNKAKAVTLNNSKGDRIRKPGVLYVSARNSPSTKPVYKSSAEIELQKRVTAKNNATYRKISLNNKNRSNMMVRVPPRQPVAQ</sequence>
<feature type="domain" description="Transglycosylase SLT" evidence="2">
    <location>
        <begin position="82"/>
        <end position="173"/>
    </location>
</feature>
<keyword evidence="4" id="KW-1185">Reference proteome</keyword>
<dbReference type="Gene3D" id="1.10.530.10">
    <property type="match status" value="1"/>
</dbReference>
<protein>
    <submittedName>
        <fullName evidence="3">Lytic transglycosylase domain-containing protein</fullName>
    </submittedName>
</protein>